<protein>
    <submittedName>
        <fullName evidence="2">Uncharacterized protein</fullName>
    </submittedName>
</protein>
<dbReference type="KEGG" id="cre:CHLRE_01g006500v5"/>
<evidence type="ECO:0000256" key="1">
    <source>
        <dbReference type="SAM" id="MobiDB-lite"/>
    </source>
</evidence>
<proteinExistence type="predicted"/>
<feature type="region of interest" description="Disordered" evidence="1">
    <location>
        <begin position="875"/>
        <end position="905"/>
    </location>
</feature>
<dbReference type="RefSeq" id="XP_042928117.1">
    <property type="nucleotide sequence ID" value="XM_043058203.1"/>
</dbReference>
<feature type="region of interest" description="Disordered" evidence="1">
    <location>
        <begin position="236"/>
        <end position="256"/>
    </location>
</feature>
<dbReference type="OrthoDB" id="556207at2759"/>
<gene>
    <name evidence="2" type="ORF">CHLRE_01g006500v5</name>
</gene>
<feature type="compositionally biased region" description="Polar residues" evidence="1">
    <location>
        <begin position="245"/>
        <end position="256"/>
    </location>
</feature>
<dbReference type="PaxDb" id="3055-EDP02396"/>
<dbReference type="Gramene" id="PNW87899">
    <property type="protein sequence ID" value="PNW87899"/>
    <property type="gene ID" value="CHLRE_01g006500v5"/>
</dbReference>
<feature type="region of interest" description="Disordered" evidence="1">
    <location>
        <begin position="175"/>
        <end position="208"/>
    </location>
</feature>
<evidence type="ECO:0000313" key="3">
    <source>
        <dbReference type="Proteomes" id="UP000006906"/>
    </source>
</evidence>
<dbReference type="GeneID" id="5720377"/>
<dbReference type="Proteomes" id="UP000006906">
    <property type="component" value="Chromosome 1"/>
</dbReference>
<feature type="region of interest" description="Disordered" evidence="1">
    <location>
        <begin position="738"/>
        <end position="765"/>
    </location>
</feature>
<feature type="compositionally biased region" description="Gly residues" evidence="1">
    <location>
        <begin position="305"/>
        <end position="316"/>
    </location>
</feature>
<feature type="region of interest" description="Disordered" evidence="1">
    <location>
        <begin position="294"/>
        <end position="331"/>
    </location>
</feature>
<organism evidence="2 3">
    <name type="scientific">Chlamydomonas reinhardtii</name>
    <name type="common">Chlamydomonas smithii</name>
    <dbReference type="NCBI Taxonomy" id="3055"/>
    <lineage>
        <taxon>Eukaryota</taxon>
        <taxon>Viridiplantae</taxon>
        <taxon>Chlorophyta</taxon>
        <taxon>core chlorophytes</taxon>
        <taxon>Chlorophyceae</taxon>
        <taxon>CS clade</taxon>
        <taxon>Chlamydomonadales</taxon>
        <taxon>Chlamydomonadaceae</taxon>
        <taxon>Chlamydomonas</taxon>
    </lineage>
</organism>
<sequence length="905" mass="97247">MSRCPSLRLRIIKHAPTEGSHYEHWHNTVFNTLEAGAQAAWDAANPAPAGGGAAPAMTGEYVVEHYIKLLTAHFQLERERHYQDRYPTLTQDQRAPTHLLADMQQCWPYLTNVLPDNFALAFIKKLHPGIRDDMHRRLKCEPMNTWFANLQRTANEANIAWDNYRRQQLLENAPDPAAKAMERSAARPASSTGATRGSAASGSSRDKPFYCTEHKENAMHNTADCKVLQRRKQQAALVTSDGAGPSTSGPPGYQSHSQRLELVAALVSMGLYDAAKAVVTGAATKWQAEAEKRKDRFGAAAARGGNNGSGKGGGAHNGSNGPRRQNPSAHEDGRCTMCDRYHPGLCYIEHPDHAPRGFRFRSQRLQVMFEAAQKKAGGGGRANGGAAANVTDYQEEDDDFYSAAVTALSAPPPEPQESAAPWFLLDAAATDVSSCSSCEPYCGMVTSHGEEEPPPKADGYASLLQGLPIFNGDQARERALLAFARQVELSAMVTSGGTGEEEATWSASAPSWLIGVEALSACNASGGPLADCCSLVTGDEASGPPPGTSAQAPDTSALATLRQQPAPMGFQPVVIQGTPGVPFREPPRPATLSLEDYMSHSASTFRAKHADLRRTLNAELSELLGTYEVWHEGLRQRVAQETGKALQPETVCATGTGVGGTRAITPEVLGDTASPYIASNPPVGKDGQILSKYRAITEIPTAEWARLVARQPQLQSYFAEKHKMFYCSAGDFAIENKNGAQQGAGGAGSSRGQAQSAPAGPPPPIVLRDHSASVNLVTQSFELAHEQLVLRIKPGSQYEVRIPMSKTLVVSDTYLFDMLIGNEQMQPVASYVTVFPRPVMHLHPNLLEFPSFVLSLPLRNAHGVRAALAAHNCKQHNGSAPAEPTNGEASQGRDLPNLTGHHAHQ</sequence>
<dbReference type="AlphaFoldDB" id="A0A2K3E529"/>
<dbReference type="EMBL" id="CM008962">
    <property type="protein sequence ID" value="PNW87899.1"/>
    <property type="molecule type" value="Genomic_DNA"/>
</dbReference>
<name>A0A2K3E529_CHLRE</name>
<accession>A0A2K3E529</accession>
<feature type="compositionally biased region" description="Low complexity" evidence="1">
    <location>
        <begin position="189"/>
        <end position="203"/>
    </location>
</feature>
<reference evidence="2 3" key="1">
    <citation type="journal article" date="2007" name="Science">
        <title>The Chlamydomonas genome reveals the evolution of key animal and plant functions.</title>
        <authorList>
            <person name="Merchant S.S."/>
            <person name="Prochnik S.E."/>
            <person name="Vallon O."/>
            <person name="Harris E.H."/>
            <person name="Karpowicz S.J."/>
            <person name="Witman G.B."/>
            <person name="Terry A."/>
            <person name="Salamov A."/>
            <person name="Fritz-Laylin L.K."/>
            <person name="Marechal-Drouard L."/>
            <person name="Marshall W.F."/>
            <person name="Qu L.H."/>
            <person name="Nelson D.R."/>
            <person name="Sanderfoot A.A."/>
            <person name="Spalding M.H."/>
            <person name="Kapitonov V.V."/>
            <person name="Ren Q."/>
            <person name="Ferris P."/>
            <person name="Lindquist E."/>
            <person name="Shapiro H."/>
            <person name="Lucas S.M."/>
            <person name="Grimwood J."/>
            <person name="Schmutz J."/>
            <person name="Cardol P."/>
            <person name="Cerutti H."/>
            <person name="Chanfreau G."/>
            <person name="Chen C.L."/>
            <person name="Cognat V."/>
            <person name="Croft M.T."/>
            <person name="Dent R."/>
            <person name="Dutcher S."/>
            <person name="Fernandez E."/>
            <person name="Fukuzawa H."/>
            <person name="Gonzalez-Ballester D."/>
            <person name="Gonzalez-Halphen D."/>
            <person name="Hallmann A."/>
            <person name="Hanikenne M."/>
            <person name="Hippler M."/>
            <person name="Inwood W."/>
            <person name="Jabbari K."/>
            <person name="Kalanon M."/>
            <person name="Kuras R."/>
            <person name="Lefebvre P.A."/>
            <person name="Lemaire S.D."/>
            <person name="Lobanov A.V."/>
            <person name="Lohr M."/>
            <person name="Manuell A."/>
            <person name="Meier I."/>
            <person name="Mets L."/>
            <person name="Mittag M."/>
            <person name="Mittelmeier T."/>
            <person name="Moroney J.V."/>
            <person name="Moseley J."/>
            <person name="Napoli C."/>
            <person name="Nedelcu A.M."/>
            <person name="Niyogi K."/>
            <person name="Novoselov S.V."/>
            <person name="Paulsen I.T."/>
            <person name="Pazour G."/>
            <person name="Purton S."/>
            <person name="Ral J.P."/>
            <person name="Riano-Pachon D.M."/>
            <person name="Riekhof W."/>
            <person name="Rymarquis L."/>
            <person name="Schroda M."/>
            <person name="Stern D."/>
            <person name="Umen J."/>
            <person name="Willows R."/>
            <person name="Wilson N."/>
            <person name="Zimmer S.L."/>
            <person name="Allmer J."/>
            <person name="Balk J."/>
            <person name="Bisova K."/>
            <person name="Chen C.J."/>
            <person name="Elias M."/>
            <person name="Gendler K."/>
            <person name="Hauser C."/>
            <person name="Lamb M.R."/>
            <person name="Ledford H."/>
            <person name="Long J.C."/>
            <person name="Minagawa J."/>
            <person name="Page M.D."/>
            <person name="Pan J."/>
            <person name="Pootakham W."/>
            <person name="Roje S."/>
            <person name="Rose A."/>
            <person name="Stahlberg E."/>
            <person name="Terauchi A.M."/>
            <person name="Yang P."/>
            <person name="Ball S."/>
            <person name="Bowler C."/>
            <person name="Dieckmann C.L."/>
            <person name="Gladyshev V.N."/>
            <person name="Green P."/>
            <person name="Jorgensen R."/>
            <person name="Mayfield S."/>
            <person name="Mueller-Roeber B."/>
            <person name="Rajamani S."/>
            <person name="Sayre R.T."/>
            <person name="Brokstein P."/>
            <person name="Dubchak I."/>
            <person name="Goodstein D."/>
            <person name="Hornick L."/>
            <person name="Huang Y.W."/>
            <person name="Jhaveri J."/>
            <person name="Luo Y."/>
            <person name="Martinez D."/>
            <person name="Ngau W.C."/>
            <person name="Otillar B."/>
            <person name="Poliakov A."/>
            <person name="Porter A."/>
            <person name="Szajkowski L."/>
            <person name="Werner G."/>
            <person name="Zhou K."/>
            <person name="Grigoriev I.V."/>
            <person name="Rokhsar D.S."/>
            <person name="Grossman A.R."/>
        </authorList>
    </citation>
    <scope>NUCLEOTIDE SEQUENCE [LARGE SCALE GENOMIC DNA]</scope>
    <source>
        <strain evidence="3">CC-503</strain>
    </source>
</reference>
<dbReference type="InParanoid" id="A0A2K3E529"/>
<evidence type="ECO:0000313" key="2">
    <source>
        <dbReference type="EMBL" id="PNW87899.1"/>
    </source>
</evidence>
<keyword evidence="3" id="KW-1185">Reference proteome</keyword>